<dbReference type="RefSeq" id="WP_363796860.1">
    <property type="nucleotide sequence ID" value="NZ_CP159925.1"/>
</dbReference>
<gene>
    <name evidence="2" type="ORF">ABU614_16535</name>
</gene>
<keyword evidence="2" id="KW-0378">Hydrolase</keyword>
<dbReference type="PANTHER" id="PTHR43689">
    <property type="entry name" value="HYDROLASE"/>
    <property type="match status" value="1"/>
</dbReference>
<dbReference type="AlphaFoldDB" id="A0AAU8MLJ5"/>
<reference evidence="2" key="1">
    <citation type="submission" date="2024-06" db="EMBL/GenBank/DDBJ databases">
        <authorList>
            <person name="Li S."/>
        </authorList>
    </citation>
    <scope>NUCLEOTIDE SEQUENCE</scope>
    <source>
        <strain evidence="2">SR10</strain>
    </source>
</reference>
<name>A0AAU8MLJ5_9GAMM</name>
<dbReference type="InterPro" id="IPR029058">
    <property type="entry name" value="AB_hydrolase_fold"/>
</dbReference>
<sequence>MSTSVAKISTTVRNIIRLYGLRLGFVFGAWFAPDATVRRAADLFCTPFASSRTRALAAPTFDAREETIEVDGHAIVAYVWGDPRRQPYVLFAHGWSSHGTRVARWLPALREAGYALVAFDQPAHGRSPGRLATLPDFTRHLYAVGDHYGPAAAVIGHSLGGAATLLALARGLQAERAVLIAPAADPVAAVSRFARFLWVGEALRRRMIGYFETRVGLSFDSQQAHRNAPNIARPALIVHDLDDREVPWSEGERYARYWPGARLLSTQGLGHNRIADDGGVIAASLRFLRGEPVGETVVSSDNLPYGWA</sequence>
<dbReference type="InterPro" id="IPR022742">
    <property type="entry name" value="Hydrolase_4"/>
</dbReference>
<dbReference type="Gene3D" id="3.40.50.1820">
    <property type="entry name" value="alpha/beta hydrolase"/>
    <property type="match status" value="1"/>
</dbReference>
<evidence type="ECO:0000259" key="1">
    <source>
        <dbReference type="Pfam" id="PF12146"/>
    </source>
</evidence>
<protein>
    <submittedName>
        <fullName evidence="2">Alpha/beta fold hydrolase</fullName>
    </submittedName>
</protein>
<dbReference type="GO" id="GO:0016787">
    <property type="term" value="F:hydrolase activity"/>
    <property type="evidence" value="ECO:0007669"/>
    <property type="project" value="UniProtKB-KW"/>
</dbReference>
<accession>A0AAU8MLJ5</accession>
<dbReference type="Pfam" id="PF12146">
    <property type="entry name" value="Hydrolase_4"/>
    <property type="match status" value="1"/>
</dbReference>
<dbReference type="EMBL" id="CP159925">
    <property type="protein sequence ID" value="XCO73984.1"/>
    <property type="molecule type" value="Genomic_DNA"/>
</dbReference>
<dbReference type="PANTHER" id="PTHR43689:SF8">
    <property type="entry name" value="ALPHA_BETA-HYDROLASES SUPERFAMILY PROTEIN"/>
    <property type="match status" value="1"/>
</dbReference>
<dbReference type="SUPFAM" id="SSF53474">
    <property type="entry name" value="alpha/beta-Hydrolases"/>
    <property type="match status" value="1"/>
</dbReference>
<evidence type="ECO:0000313" key="2">
    <source>
        <dbReference type="EMBL" id="XCO73984.1"/>
    </source>
</evidence>
<feature type="domain" description="Serine aminopeptidase S33" evidence="1">
    <location>
        <begin position="88"/>
        <end position="196"/>
    </location>
</feature>
<organism evidence="2">
    <name type="scientific">Lysobacter firmicutimachus</name>
    <dbReference type="NCBI Taxonomy" id="1792846"/>
    <lineage>
        <taxon>Bacteria</taxon>
        <taxon>Pseudomonadati</taxon>
        <taxon>Pseudomonadota</taxon>
        <taxon>Gammaproteobacteria</taxon>
        <taxon>Lysobacterales</taxon>
        <taxon>Lysobacteraceae</taxon>
        <taxon>Lysobacter</taxon>
    </lineage>
</organism>
<proteinExistence type="predicted"/>